<keyword evidence="2" id="KW-1133">Transmembrane helix</keyword>
<feature type="domain" description="Inner membrane protein YgaP-like transmembrane" evidence="3">
    <location>
        <begin position="4"/>
        <end position="61"/>
    </location>
</feature>
<evidence type="ECO:0000256" key="2">
    <source>
        <dbReference type="SAM" id="Phobius"/>
    </source>
</evidence>
<dbReference type="Pfam" id="PF11127">
    <property type="entry name" value="YgaP-like_TM"/>
    <property type="match status" value="1"/>
</dbReference>
<evidence type="ECO:0000256" key="1">
    <source>
        <dbReference type="SAM" id="MobiDB-lite"/>
    </source>
</evidence>
<sequence>MNIKPNIGILNALIRITFGFTILAWATAKLVKRPWRDSYLFAAVCGAMKVAEGIVRYCPVTDFYKKCPVLNPEIKKSEPSNDSMDGLEGLTNLDGDEVLPYNPT</sequence>
<keyword evidence="2" id="KW-0812">Transmembrane</keyword>
<dbReference type="InterPro" id="IPR021309">
    <property type="entry name" value="YgaP-like_TM"/>
</dbReference>
<keyword evidence="5" id="KW-1185">Reference proteome</keyword>
<feature type="transmembrane region" description="Helical" evidence="2">
    <location>
        <begin position="12"/>
        <end position="31"/>
    </location>
</feature>
<accession>A0ABU6NBN2</accession>
<proteinExistence type="predicted"/>
<name>A0ABU6NBN2_9BACI</name>
<protein>
    <submittedName>
        <fullName evidence="4">DUF2892 domain-containing protein</fullName>
    </submittedName>
</protein>
<evidence type="ECO:0000313" key="5">
    <source>
        <dbReference type="Proteomes" id="UP001330749"/>
    </source>
</evidence>
<dbReference type="Proteomes" id="UP001330749">
    <property type="component" value="Unassembled WGS sequence"/>
</dbReference>
<reference evidence="4 5" key="1">
    <citation type="submission" date="2023-03" db="EMBL/GenBank/DDBJ databases">
        <title>Bacillus Genome Sequencing.</title>
        <authorList>
            <person name="Dunlap C."/>
        </authorList>
    </citation>
    <scope>NUCLEOTIDE SEQUENCE [LARGE SCALE GENOMIC DNA]</scope>
    <source>
        <strain evidence="4 5">B-14544</strain>
    </source>
</reference>
<evidence type="ECO:0000259" key="3">
    <source>
        <dbReference type="Pfam" id="PF11127"/>
    </source>
</evidence>
<comment type="caution">
    <text evidence="4">The sequence shown here is derived from an EMBL/GenBank/DDBJ whole genome shotgun (WGS) entry which is preliminary data.</text>
</comment>
<dbReference type="RefSeq" id="WP_327968642.1">
    <property type="nucleotide sequence ID" value="NZ_JARMQG010000197.1"/>
</dbReference>
<gene>
    <name evidence="4" type="ORF">P4447_14260</name>
</gene>
<keyword evidence="2" id="KW-0472">Membrane</keyword>
<organism evidence="4 5">
    <name type="scientific">Bacillus xiapuensis</name>
    <dbReference type="NCBI Taxonomy" id="2014075"/>
    <lineage>
        <taxon>Bacteria</taxon>
        <taxon>Bacillati</taxon>
        <taxon>Bacillota</taxon>
        <taxon>Bacilli</taxon>
        <taxon>Bacillales</taxon>
        <taxon>Bacillaceae</taxon>
        <taxon>Bacillus</taxon>
    </lineage>
</organism>
<evidence type="ECO:0000313" key="4">
    <source>
        <dbReference type="EMBL" id="MED3563589.1"/>
    </source>
</evidence>
<feature type="region of interest" description="Disordered" evidence="1">
    <location>
        <begin position="74"/>
        <end position="104"/>
    </location>
</feature>
<dbReference type="EMBL" id="JARMQG010000197">
    <property type="protein sequence ID" value="MED3563589.1"/>
    <property type="molecule type" value="Genomic_DNA"/>
</dbReference>